<evidence type="ECO:0000256" key="4">
    <source>
        <dbReference type="SAM" id="MobiDB-lite"/>
    </source>
</evidence>
<feature type="region of interest" description="Disordered" evidence="4">
    <location>
        <begin position="253"/>
        <end position="278"/>
    </location>
</feature>
<dbReference type="Gene3D" id="3.30.70.330">
    <property type="match status" value="2"/>
</dbReference>
<feature type="region of interest" description="Disordered" evidence="4">
    <location>
        <begin position="377"/>
        <end position="412"/>
    </location>
</feature>
<evidence type="ECO:0000256" key="1">
    <source>
        <dbReference type="ARBA" id="ARBA00022737"/>
    </source>
</evidence>
<dbReference type="InterPro" id="IPR012677">
    <property type="entry name" value="Nucleotide-bd_a/b_plait_sf"/>
</dbReference>
<name>A0A9P6D319_9AGAR</name>
<dbReference type="EMBL" id="MU155175">
    <property type="protein sequence ID" value="KAF9481660.1"/>
    <property type="molecule type" value="Genomic_DNA"/>
</dbReference>
<accession>A0A9P6D319</accession>
<dbReference type="CDD" id="cd00590">
    <property type="entry name" value="RRM_SF"/>
    <property type="match status" value="1"/>
</dbReference>
<dbReference type="PROSITE" id="PS50102">
    <property type="entry name" value="RRM"/>
    <property type="match status" value="2"/>
</dbReference>
<keyword evidence="2 3" id="KW-0694">RNA-binding</keyword>
<dbReference type="PANTHER" id="PTHR24012">
    <property type="entry name" value="RNA BINDING PROTEIN"/>
    <property type="match status" value="1"/>
</dbReference>
<evidence type="ECO:0000313" key="7">
    <source>
        <dbReference type="Proteomes" id="UP000807469"/>
    </source>
</evidence>
<proteinExistence type="predicted"/>
<dbReference type="Proteomes" id="UP000807469">
    <property type="component" value="Unassembled WGS sequence"/>
</dbReference>
<dbReference type="InterPro" id="IPR000504">
    <property type="entry name" value="RRM_dom"/>
</dbReference>
<evidence type="ECO:0000256" key="3">
    <source>
        <dbReference type="PROSITE-ProRule" id="PRU00176"/>
    </source>
</evidence>
<dbReference type="Pfam" id="PF00076">
    <property type="entry name" value="RRM_1"/>
    <property type="match status" value="1"/>
</dbReference>
<keyword evidence="7" id="KW-1185">Reference proteome</keyword>
<feature type="region of interest" description="Disordered" evidence="4">
    <location>
        <begin position="444"/>
        <end position="466"/>
    </location>
</feature>
<feature type="compositionally biased region" description="Polar residues" evidence="4">
    <location>
        <begin position="377"/>
        <end position="391"/>
    </location>
</feature>
<evidence type="ECO:0000259" key="5">
    <source>
        <dbReference type="PROSITE" id="PS50102"/>
    </source>
</evidence>
<feature type="compositionally biased region" description="Polar residues" evidence="4">
    <location>
        <begin position="456"/>
        <end position="465"/>
    </location>
</feature>
<dbReference type="InterPro" id="IPR035979">
    <property type="entry name" value="RBD_domain_sf"/>
</dbReference>
<reference evidence="6" key="1">
    <citation type="submission" date="2020-11" db="EMBL/GenBank/DDBJ databases">
        <authorList>
            <consortium name="DOE Joint Genome Institute"/>
            <person name="Ahrendt S."/>
            <person name="Riley R."/>
            <person name="Andreopoulos W."/>
            <person name="Labutti K."/>
            <person name="Pangilinan J."/>
            <person name="Ruiz-Duenas F.J."/>
            <person name="Barrasa J.M."/>
            <person name="Sanchez-Garcia M."/>
            <person name="Camarero S."/>
            <person name="Miyauchi S."/>
            <person name="Serrano A."/>
            <person name="Linde D."/>
            <person name="Babiker R."/>
            <person name="Drula E."/>
            <person name="Ayuso-Fernandez I."/>
            <person name="Pacheco R."/>
            <person name="Padilla G."/>
            <person name="Ferreira P."/>
            <person name="Barriuso J."/>
            <person name="Kellner H."/>
            <person name="Castanera R."/>
            <person name="Alfaro M."/>
            <person name="Ramirez L."/>
            <person name="Pisabarro A.G."/>
            <person name="Kuo A."/>
            <person name="Tritt A."/>
            <person name="Lipzen A."/>
            <person name="He G."/>
            <person name="Yan M."/>
            <person name="Ng V."/>
            <person name="Cullen D."/>
            <person name="Martin F."/>
            <person name="Rosso M.-N."/>
            <person name="Henrissat B."/>
            <person name="Hibbett D."/>
            <person name="Martinez A.T."/>
            <person name="Grigoriev I.V."/>
        </authorList>
    </citation>
    <scope>NUCLEOTIDE SEQUENCE</scope>
    <source>
        <strain evidence="6">CIRM-BRFM 674</strain>
    </source>
</reference>
<protein>
    <recommendedName>
        <fullName evidence="5">RRM domain-containing protein</fullName>
    </recommendedName>
</protein>
<dbReference type="GO" id="GO:0003723">
    <property type="term" value="F:RNA binding"/>
    <property type="evidence" value="ECO:0007669"/>
    <property type="project" value="UniProtKB-UniRule"/>
</dbReference>
<dbReference type="SUPFAM" id="SSF54928">
    <property type="entry name" value="RNA-binding domain, RBD"/>
    <property type="match status" value="1"/>
</dbReference>
<dbReference type="SMART" id="SM00360">
    <property type="entry name" value="RRM"/>
    <property type="match status" value="2"/>
</dbReference>
<dbReference type="OrthoDB" id="410044at2759"/>
<feature type="domain" description="RRM" evidence="5">
    <location>
        <begin position="58"/>
        <end position="140"/>
    </location>
</feature>
<comment type="caution">
    <text evidence="6">The sequence shown here is derived from an EMBL/GenBank/DDBJ whole genome shotgun (WGS) entry which is preliminary data.</text>
</comment>
<organism evidence="6 7">
    <name type="scientific">Pholiota conissans</name>
    <dbReference type="NCBI Taxonomy" id="109636"/>
    <lineage>
        <taxon>Eukaryota</taxon>
        <taxon>Fungi</taxon>
        <taxon>Dikarya</taxon>
        <taxon>Basidiomycota</taxon>
        <taxon>Agaricomycotina</taxon>
        <taxon>Agaricomycetes</taxon>
        <taxon>Agaricomycetidae</taxon>
        <taxon>Agaricales</taxon>
        <taxon>Agaricineae</taxon>
        <taxon>Strophariaceae</taxon>
        <taxon>Pholiota</taxon>
    </lineage>
</organism>
<gene>
    <name evidence="6" type="ORF">BDN70DRAFT_511102</name>
</gene>
<evidence type="ECO:0000256" key="2">
    <source>
        <dbReference type="ARBA" id="ARBA00022884"/>
    </source>
</evidence>
<keyword evidence="1" id="KW-0677">Repeat</keyword>
<feature type="domain" description="RRM" evidence="5">
    <location>
        <begin position="537"/>
        <end position="611"/>
    </location>
</feature>
<evidence type="ECO:0000313" key="6">
    <source>
        <dbReference type="EMBL" id="KAF9481660.1"/>
    </source>
</evidence>
<dbReference type="AlphaFoldDB" id="A0A9P6D319"/>
<sequence>MAFNPSLSTRAWGPQVDVVSPSAPLLTPIQIVPTTLSNNISETSLTTTSKDDKLPHHASVFVGSLPSNIDQGDLTRMLLDHLSEHTQVKNIKVVRDSKGGVCAFVQCEDANSAAGLIQTLHTGPPKLFLGRILRYEPARAFRTLLISYRCPTKFVRPNGMNNLISSPYQNQVELELPHAMRIWKHSNSRFHNIVYNSDAIHAEENSDPDNSEVCAPENSILLKPLEFNEDSLRKLVSFFGGLEKFGRFSVSKSDEKTSDAGSNGADAAYSTYPQPHNGNRAPTMDQGCWEVKWEHRDACVSALMTLRRVPHLTVTWAHQPASPNQPFSPSYHLNPSPSYSVHAHHRDLSSQFSVSPNGSTSAHVRCRPTKVGVETFEPSNLTTDLQHTLPTSEDGPKVTQCPPTSESDGAKNHDVVQETVEKMQGLDLAGDAAAVEVTRENVAVESATTREDAPNEKSQGNADISRNTDEAEAQDLYIPQTPALDALSVTPLTAGSQFPITPLSSAAEGHMFYDNFDAQDKAASFRGGRGEKEIDPTTLFVGGLEMFGPGAWDEEKVKNFFARFGGLESVKLVRPLNSCSAFAFVKFNNADSPARAVFEEVRQAALADCLL</sequence>